<feature type="domain" description="Maltokinase N-terminal cap" evidence="4">
    <location>
        <begin position="30"/>
        <end position="117"/>
    </location>
</feature>
<evidence type="ECO:0000259" key="4">
    <source>
        <dbReference type="Pfam" id="PF18085"/>
    </source>
</evidence>
<evidence type="ECO:0000256" key="3">
    <source>
        <dbReference type="ARBA" id="ARBA00022840"/>
    </source>
</evidence>
<dbReference type="EMBL" id="CAFBQW010000178">
    <property type="protein sequence ID" value="CAB5068204.1"/>
    <property type="molecule type" value="Genomic_DNA"/>
</dbReference>
<evidence type="ECO:0000313" key="6">
    <source>
        <dbReference type="EMBL" id="CAB5068204.1"/>
    </source>
</evidence>
<keyword evidence="1" id="KW-0808">Transferase</keyword>
<dbReference type="Gene3D" id="3.90.1200.10">
    <property type="match status" value="1"/>
</dbReference>
<dbReference type="InterPro" id="IPR011009">
    <property type="entry name" value="Kinase-like_dom_sf"/>
</dbReference>
<dbReference type="EMBL" id="CAFBPW010000066">
    <property type="protein sequence ID" value="CAB5032205.1"/>
    <property type="molecule type" value="Genomic_DNA"/>
</dbReference>
<dbReference type="SUPFAM" id="SSF56112">
    <property type="entry name" value="Protein kinase-like (PK-like)"/>
    <property type="match status" value="1"/>
</dbReference>
<dbReference type="Pfam" id="PF18085">
    <property type="entry name" value="Mak_N_cap"/>
    <property type="match status" value="1"/>
</dbReference>
<dbReference type="GO" id="GO:0016740">
    <property type="term" value="F:transferase activity"/>
    <property type="evidence" value="ECO:0007669"/>
    <property type="project" value="UniProtKB-KW"/>
</dbReference>
<dbReference type="AlphaFoldDB" id="A0A6J7RTV2"/>
<proteinExistence type="predicted"/>
<organism evidence="5">
    <name type="scientific">freshwater metagenome</name>
    <dbReference type="NCBI Taxonomy" id="449393"/>
    <lineage>
        <taxon>unclassified sequences</taxon>
        <taxon>metagenomes</taxon>
        <taxon>ecological metagenomes</taxon>
    </lineage>
</organism>
<name>A0A6J7RTV2_9ZZZZ</name>
<gene>
    <name evidence="5" type="ORF">UFOPK4173_00745</name>
    <name evidence="6" type="ORF">UFOPK4354_01428</name>
</gene>
<accession>A0A6J7RTV2</accession>
<dbReference type="GO" id="GO:0005524">
    <property type="term" value="F:ATP binding"/>
    <property type="evidence" value="ECO:0007669"/>
    <property type="project" value="UniProtKB-KW"/>
</dbReference>
<evidence type="ECO:0000313" key="5">
    <source>
        <dbReference type="EMBL" id="CAB5032205.1"/>
    </source>
</evidence>
<protein>
    <submittedName>
        <fullName evidence="5">Unannotated protein</fullName>
    </submittedName>
</protein>
<evidence type="ECO:0000256" key="2">
    <source>
        <dbReference type="ARBA" id="ARBA00022741"/>
    </source>
</evidence>
<sequence length="463" mass="51468">MVRTHRADGVELTIDAETFSRELVALLPAFLAGQRWYSAVDEPRVELRKVDTLADGWPTLMWLLVEVRGNNGAGVPSWYQVPLGATAERPDHVAESAVLGEISSPRGPTHLFDALADDELALRFAHIVAPDLHPHSARVQGGEQSNTSIVLDERYIMKVFRRVQPGANPDVEVTEALGKVGFGAVPVPVAIWRRNQTDLAVVRRYERSRGEGFELATDSLRELFNRRRPPRDCKLDFAEDARLLGQNVAHLHVALAEAFGAERADGAAWATDMAAQLHRVASGKLDTERIEKIYDRLRTAADLGTAIRIHGDLHLAQVLRLQRSWMVLDFEGEPARPVEERRHPSSPLRDVAGMTRSFQYAAAMALRAHGQADHELRVLADAWTVRNVNTFLAGYADVDAAHRLLPQSRPSRDALLSVFELDKAVYEVAYELAHRPELVDLPVQAVERLLNGEDQLPATEPEA</sequence>
<keyword evidence="2" id="KW-0547">Nucleotide-binding</keyword>
<reference evidence="5" key="1">
    <citation type="submission" date="2020-05" db="EMBL/GenBank/DDBJ databases">
        <authorList>
            <person name="Chiriac C."/>
            <person name="Salcher M."/>
            <person name="Ghai R."/>
            <person name="Kavagutti S V."/>
        </authorList>
    </citation>
    <scope>NUCLEOTIDE SEQUENCE</scope>
</reference>
<evidence type="ECO:0000256" key="1">
    <source>
        <dbReference type="ARBA" id="ARBA00022679"/>
    </source>
</evidence>
<dbReference type="InterPro" id="IPR040999">
    <property type="entry name" value="Mak_N_cap"/>
</dbReference>
<keyword evidence="3" id="KW-0067">ATP-binding</keyword>